<dbReference type="InterPro" id="IPR036162">
    <property type="entry name" value="Resolvase-like_N_sf"/>
</dbReference>
<dbReference type="Pfam" id="PF02796">
    <property type="entry name" value="HTH_7"/>
    <property type="match status" value="1"/>
</dbReference>
<keyword evidence="4" id="KW-0233">DNA recombination</keyword>
<evidence type="ECO:0000313" key="8">
    <source>
        <dbReference type="EMBL" id="PEO00780.1"/>
    </source>
</evidence>
<feature type="domain" description="Resolvase/invertase-type recombinase catalytic" evidence="7">
    <location>
        <begin position="4"/>
        <end position="137"/>
    </location>
</feature>
<comment type="similarity">
    <text evidence="1">Belongs to the site-specific recombinase resolvase family.</text>
</comment>
<dbReference type="SUPFAM" id="SSF46689">
    <property type="entry name" value="Homeodomain-like"/>
    <property type="match status" value="1"/>
</dbReference>
<evidence type="ECO:0000256" key="3">
    <source>
        <dbReference type="ARBA" id="ARBA00023125"/>
    </source>
</evidence>
<gene>
    <name evidence="8" type="ORF">CN553_05785</name>
</gene>
<dbReference type="EMBL" id="NUAN01000033">
    <property type="protein sequence ID" value="PEO00780.1"/>
    <property type="molecule type" value="Genomic_DNA"/>
</dbReference>
<accession>A0A9X6UEC3</accession>
<evidence type="ECO:0000256" key="1">
    <source>
        <dbReference type="ARBA" id="ARBA00009913"/>
    </source>
</evidence>
<reference evidence="8 9" key="1">
    <citation type="submission" date="2017-09" db="EMBL/GenBank/DDBJ databases">
        <title>Large-scale bioinformatics analysis of Bacillus genomes uncovers conserved roles of natural products in bacterial physiology.</title>
        <authorList>
            <consortium name="Agbiome Team Llc"/>
            <person name="Bleich R.M."/>
            <person name="Kirk G.J."/>
            <person name="Santa Maria K.C."/>
            <person name="Allen S.E."/>
            <person name="Farag S."/>
            <person name="Shank E.A."/>
            <person name="Bowers A."/>
        </authorList>
    </citation>
    <scope>NUCLEOTIDE SEQUENCE [LARGE SCALE GENOMIC DNA]</scope>
    <source>
        <strain evidence="8 9">AFS027647</strain>
    </source>
</reference>
<dbReference type="GO" id="GO:0003677">
    <property type="term" value="F:DNA binding"/>
    <property type="evidence" value="ECO:0007669"/>
    <property type="project" value="UniProtKB-KW"/>
</dbReference>
<comment type="caution">
    <text evidence="8">The sequence shown here is derived from an EMBL/GenBank/DDBJ whole genome shotgun (WGS) entry which is preliminary data.</text>
</comment>
<dbReference type="Proteomes" id="UP000220691">
    <property type="component" value="Unassembled WGS sequence"/>
</dbReference>
<dbReference type="InterPro" id="IPR006120">
    <property type="entry name" value="Resolvase_HTH_dom"/>
</dbReference>
<dbReference type="Gene3D" id="1.10.10.60">
    <property type="entry name" value="Homeodomain-like"/>
    <property type="match status" value="1"/>
</dbReference>
<dbReference type="PROSITE" id="PS51736">
    <property type="entry name" value="RECOMBINASES_3"/>
    <property type="match status" value="1"/>
</dbReference>
<evidence type="ECO:0000256" key="5">
    <source>
        <dbReference type="PIRSR" id="PIRSR606118-50"/>
    </source>
</evidence>
<dbReference type="GO" id="GO:0015074">
    <property type="term" value="P:DNA integration"/>
    <property type="evidence" value="ECO:0007669"/>
    <property type="project" value="UniProtKB-KW"/>
</dbReference>
<dbReference type="InterPro" id="IPR009057">
    <property type="entry name" value="Homeodomain-like_sf"/>
</dbReference>
<feature type="active site" description="O-(5'-phospho-DNA)-serine intermediate" evidence="5 6">
    <location>
        <position position="12"/>
    </location>
</feature>
<organism evidence="8 9">
    <name type="scientific">Bacillus cereus</name>
    <dbReference type="NCBI Taxonomy" id="1396"/>
    <lineage>
        <taxon>Bacteria</taxon>
        <taxon>Bacillati</taxon>
        <taxon>Bacillota</taxon>
        <taxon>Bacilli</taxon>
        <taxon>Bacillales</taxon>
        <taxon>Bacillaceae</taxon>
        <taxon>Bacillus</taxon>
        <taxon>Bacillus cereus group</taxon>
    </lineage>
</organism>
<dbReference type="PANTHER" id="PTHR30461:SF2">
    <property type="entry name" value="SERINE RECOMBINASE PINE-RELATED"/>
    <property type="match status" value="1"/>
</dbReference>
<dbReference type="InterPro" id="IPR050639">
    <property type="entry name" value="SSR_resolvase"/>
</dbReference>
<dbReference type="PANTHER" id="PTHR30461">
    <property type="entry name" value="DNA-INVERTASE FROM LAMBDOID PROPHAGE"/>
    <property type="match status" value="1"/>
</dbReference>
<evidence type="ECO:0000259" key="7">
    <source>
        <dbReference type="PROSITE" id="PS51736"/>
    </source>
</evidence>
<evidence type="ECO:0000313" key="9">
    <source>
        <dbReference type="Proteomes" id="UP000220691"/>
    </source>
</evidence>
<dbReference type="SMART" id="SM00857">
    <property type="entry name" value="Resolvase"/>
    <property type="match status" value="1"/>
</dbReference>
<protein>
    <submittedName>
        <fullName evidence="8">DNA invertase</fullName>
    </submittedName>
</protein>
<dbReference type="CDD" id="cd03768">
    <property type="entry name" value="SR_ResInv"/>
    <property type="match status" value="1"/>
</dbReference>
<dbReference type="Gene3D" id="3.40.50.1390">
    <property type="entry name" value="Resolvase, N-terminal catalytic domain"/>
    <property type="match status" value="1"/>
</dbReference>
<dbReference type="InterPro" id="IPR006119">
    <property type="entry name" value="Resolv_N"/>
</dbReference>
<sequence>MQNHIYGYARVSTQQQDLIRQLDLLKTCNCTEILTEKISGTKKDRPELMRLKDKIRTGDTLIVESFSRLGRSTKDLIELVEYFEQKGVKLISLKENFDTQTPQGKLMLTVFQAFSQFERDLIVQRTKEGLESARARGRKGGRPKVKEKYIEKALNLYASKEYSISEIVAMSGISQATLYRYIKEKGIKDKVQPVEKEKIAKIRMWLRIENNNKFVRGKSKVRKEVEQYLRYDFNMEMDSSNEYVFFVPYKDIDDLTKQVEDIICEIANTADWRNCFIEADTYCDELDLYW</sequence>
<dbReference type="SUPFAM" id="SSF53041">
    <property type="entry name" value="Resolvase-like"/>
    <property type="match status" value="1"/>
</dbReference>
<dbReference type="Pfam" id="PF00239">
    <property type="entry name" value="Resolvase"/>
    <property type="match status" value="1"/>
</dbReference>
<dbReference type="RefSeq" id="WP_098126020.1">
    <property type="nucleotide sequence ID" value="NZ_NUAN01000033.1"/>
</dbReference>
<dbReference type="InterPro" id="IPR006118">
    <property type="entry name" value="Recombinase_CS"/>
</dbReference>
<dbReference type="FunFam" id="3.40.50.1390:FF:000001">
    <property type="entry name" value="DNA recombinase"/>
    <property type="match status" value="1"/>
</dbReference>
<dbReference type="AlphaFoldDB" id="A0A9X6UEC3"/>
<name>A0A9X6UEC3_BACCE</name>
<evidence type="ECO:0000256" key="4">
    <source>
        <dbReference type="ARBA" id="ARBA00023172"/>
    </source>
</evidence>
<proteinExistence type="inferred from homology"/>
<evidence type="ECO:0000256" key="2">
    <source>
        <dbReference type="ARBA" id="ARBA00022908"/>
    </source>
</evidence>
<keyword evidence="2" id="KW-0229">DNA integration</keyword>
<dbReference type="PROSITE" id="PS00397">
    <property type="entry name" value="RECOMBINASES_1"/>
    <property type="match status" value="1"/>
</dbReference>
<dbReference type="GO" id="GO:0000150">
    <property type="term" value="F:DNA strand exchange activity"/>
    <property type="evidence" value="ECO:0007669"/>
    <property type="project" value="InterPro"/>
</dbReference>
<keyword evidence="3" id="KW-0238">DNA-binding</keyword>
<evidence type="ECO:0000256" key="6">
    <source>
        <dbReference type="PROSITE-ProRule" id="PRU10137"/>
    </source>
</evidence>